<dbReference type="AlphaFoldDB" id="A0A974SHD3"/>
<evidence type="ECO:0000313" key="2">
    <source>
        <dbReference type="EMBL" id="QQZ64540.1"/>
    </source>
</evidence>
<feature type="domain" description="PRELI/MSF1" evidence="1">
    <location>
        <begin position="129"/>
        <end position="192"/>
    </location>
</feature>
<evidence type="ECO:0000313" key="3">
    <source>
        <dbReference type="Proteomes" id="UP000595841"/>
    </source>
</evidence>
<proteinExistence type="predicted"/>
<protein>
    <submittedName>
        <fullName evidence="2">C39 family peptidase</fullName>
    </submittedName>
</protein>
<reference evidence="2 3" key="1">
    <citation type="submission" date="2021-01" db="EMBL/GenBank/DDBJ databases">
        <title>Whole genome sequence of Paenibacillus sonchi LMG 24727 for comparative genomics.</title>
        <authorList>
            <person name="Lee G."/>
            <person name="Kim M.-J."/>
            <person name="Lim K."/>
            <person name="Shin J.-H."/>
        </authorList>
    </citation>
    <scope>NUCLEOTIDE SEQUENCE [LARGE SCALE GENOMIC DNA]</scope>
    <source>
        <strain evidence="2 3">LMG 24727</strain>
        <plasmid evidence="2 3">unnamed1</plasmid>
    </source>
</reference>
<dbReference type="Proteomes" id="UP000595841">
    <property type="component" value="Plasmid unnamed1"/>
</dbReference>
<dbReference type="InterPro" id="IPR006797">
    <property type="entry name" value="PRELI/MSF1_dom"/>
</dbReference>
<sequence length="192" mass="20609">MPHALSSSNLINQASSSIHYPGGGGDVFHDTNFYSYCGKSGATGTIAENGCAITSVAMFSLYKGGLSNSNENTYNAVAKATQYATNKTADLYTSGFTYSTTIGGQNISVTSTVISDVSEEVENGNVCMVRLYTDSRHTHYVLVDGWDSSASGFYRYLVCDPSGGVKITLADVMQRMWGYQDASLITQKFLLS</sequence>
<keyword evidence="2" id="KW-0614">Plasmid</keyword>
<evidence type="ECO:0000259" key="1">
    <source>
        <dbReference type="PROSITE" id="PS50904"/>
    </source>
</evidence>
<dbReference type="InterPro" id="IPR039564">
    <property type="entry name" value="Peptidase_C39-like"/>
</dbReference>
<dbReference type="KEGG" id="pson:JI735_34460"/>
<dbReference type="EMBL" id="CP068596">
    <property type="protein sequence ID" value="QQZ64540.1"/>
    <property type="molecule type" value="Genomic_DNA"/>
</dbReference>
<geneLocation type="plasmid" evidence="2 3">
    <name>unnamed1</name>
</geneLocation>
<dbReference type="RefSeq" id="WP_039832838.1">
    <property type="nucleotide sequence ID" value="NZ_CP068596.1"/>
</dbReference>
<keyword evidence="3" id="KW-1185">Reference proteome</keyword>
<dbReference type="Gene3D" id="3.90.70.10">
    <property type="entry name" value="Cysteine proteinases"/>
    <property type="match status" value="1"/>
</dbReference>
<gene>
    <name evidence="2" type="ORF">JI735_34460</name>
</gene>
<dbReference type="PROSITE" id="PS50904">
    <property type="entry name" value="PRELI_MSF1"/>
    <property type="match status" value="1"/>
</dbReference>
<organism evidence="2 3">
    <name type="scientific">Paenibacillus sonchi</name>
    <dbReference type="NCBI Taxonomy" id="373687"/>
    <lineage>
        <taxon>Bacteria</taxon>
        <taxon>Bacillati</taxon>
        <taxon>Bacillota</taxon>
        <taxon>Bacilli</taxon>
        <taxon>Bacillales</taxon>
        <taxon>Paenibacillaceae</taxon>
        <taxon>Paenibacillus</taxon>
        <taxon>Paenibacillus sonchi group</taxon>
    </lineage>
</organism>
<accession>A0A974SHD3</accession>
<dbReference type="Pfam" id="PF13529">
    <property type="entry name" value="Peptidase_C39_2"/>
    <property type="match status" value="1"/>
</dbReference>
<name>A0A974SHD3_9BACL</name>